<evidence type="ECO:0000259" key="1">
    <source>
        <dbReference type="Pfam" id="PF13191"/>
    </source>
</evidence>
<name>A0A8H6YB30_9AGAR</name>
<proteinExistence type="predicted"/>
<dbReference type="InterPro" id="IPR027417">
    <property type="entry name" value="P-loop_NTPase"/>
</dbReference>
<accession>A0A8H6YB30</accession>
<dbReference type="OrthoDB" id="1534087at2759"/>
<sequence length="491" mass="54311">MVVELASVATHHLEENGNTPQFSLGVQSLYDAFTRIGQALQESRERSYTRRFIESRKDSDLLRECEKELQHFLDAFQIRSHIATSVAIKRKDTADQAFEDQVSNMLIPMLGAQVVSECEDIPEVPEPSEEPDDLAPMPQIFYGRESELSELSNLFSQPSQAHAVLLGQGGVGKSSLALALLHQPEIKRQFRHRRLFINCKSAKRSFDLLSRLGSALSDVAADAESSSYKENVFASLRNSPVRCLIVFDDLDDAWDSSSTKLEVEELLTDLSSIPTVSLLLTLRGTQRPRGPVYSKPYPAPFGLGPLSPEASRQTFFAISDVPEDDADAPLVDVLLHMVGFLPLAITLLAQLAQYEPLQFLMDRYREEGTSMLCGDGDDGIEICIERTLYSARVNECPAALEVLGVLARFPEGTPRSEVSALVASEGRLPAAIVNKCLNVLHTTALVPVVPKILGVPDAVRQQERLVVPPVVRTYLQRHILDGGRYRSLEDS</sequence>
<dbReference type="SUPFAM" id="SSF52540">
    <property type="entry name" value="P-loop containing nucleoside triphosphate hydrolases"/>
    <property type="match status" value="1"/>
</dbReference>
<comment type="caution">
    <text evidence="2">The sequence shown here is derived from an EMBL/GenBank/DDBJ whole genome shotgun (WGS) entry which is preliminary data.</text>
</comment>
<evidence type="ECO:0000313" key="2">
    <source>
        <dbReference type="EMBL" id="KAF7354830.1"/>
    </source>
</evidence>
<dbReference type="Proteomes" id="UP000623467">
    <property type="component" value="Unassembled WGS sequence"/>
</dbReference>
<protein>
    <recommendedName>
        <fullName evidence="1">Orc1-like AAA ATPase domain-containing protein</fullName>
    </recommendedName>
</protein>
<feature type="domain" description="Orc1-like AAA ATPase" evidence="1">
    <location>
        <begin position="141"/>
        <end position="274"/>
    </location>
</feature>
<gene>
    <name evidence="2" type="ORF">MSAN_01397400</name>
</gene>
<dbReference type="EMBL" id="JACAZH010000011">
    <property type="protein sequence ID" value="KAF7354830.1"/>
    <property type="molecule type" value="Genomic_DNA"/>
</dbReference>
<dbReference type="AlphaFoldDB" id="A0A8H6YB30"/>
<organism evidence="2 3">
    <name type="scientific">Mycena sanguinolenta</name>
    <dbReference type="NCBI Taxonomy" id="230812"/>
    <lineage>
        <taxon>Eukaryota</taxon>
        <taxon>Fungi</taxon>
        <taxon>Dikarya</taxon>
        <taxon>Basidiomycota</taxon>
        <taxon>Agaricomycotina</taxon>
        <taxon>Agaricomycetes</taxon>
        <taxon>Agaricomycetidae</taxon>
        <taxon>Agaricales</taxon>
        <taxon>Marasmiineae</taxon>
        <taxon>Mycenaceae</taxon>
        <taxon>Mycena</taxon>
    </lineage>
</organism>
<evidence type="ECO:0000313" key="3">
    <source>
        <dbReference type="Proteomes" id="UP000623467"/>
    </source>
</evidence>
<dbReference type="InterPro" id="IPR041664">
    <property type="entry name" value="AAA_16"/>
</dbReference>
<keyword evidence="3" id="KW-1185">Reference proteome</keyword>
<dbReference type="PRINTS" id="PR00364">
    <property type="entry name" value="DISEASERSIST"/>
</dbReference>
<dbReference type="InterPro" id="IPR059179">
    <property type="entry name" value="MLKL-like_MCAfunc"/>
</dbReference>
<dbReference type="Gene3D" id="3.40.50.300">
    <property type="entry name" value="P-loop containing nucleotide triphosphate hydrolases"/>
    <property type="match status" value="1"/>
</dbReference>
<dbReference type="CDD" id="cd21037">
    <property type="entry name" value="MLKL_NTD"/>
    <property type="match status" value="1"/>
</dbReference>
<reference evidence="2" key="1">
    <citation type="submission" date="2020-05" db="EMBL/GenBank/DDBJ databases">
        <title>Mycena genomes resolve the evolution of fungal bioluminescence.</title>
        <authorList>
            <person name="Tsai I.J."/>
        </authorList>
    </citation>
    <scope>NUCLEOTIDE SEQUENCE</scope>
    <source>
        <strain evidence="2">160909Yilan</strain>
    </source>
</reference>
<dbReference type="Pfam" id="PF13191">
    <property type="entry name" value="AAA_16"/>
    <property type="match status" value="1"/>
</dbReference>